<organism evidence="2 3">
    <name type="scientific">Phocoenobacter skyensis</name>
    <dbReference type="NCBI Taxonomy" id="97481"/>
    <lineage>
        <taxon>Bacteria</taxon>
        <taxon>Pseudomonadati</taxon>
        <taxon>Pseudomonadota</taxon>
        <taxon>Gammaproteobacteria</taxon>
        <taxon>Pasteurellales</taxon>
        <taxon>Pasteurellaceae</taxon>
        <taxon>Phocoenobacter</taxon>
    </lineage>
</organism>
<dbReference type="RefSeq" id="WP_306387416.1">
    <property type="nucleotide sequence ID" value="NZ_JASAYT010000013.1"/>
</dbReference>
<feature type="region of interest" description="Disordered" evidence="1">
    <location>
        <begin position="257"/>
        <end position="279"/>
    </location>
</feature>
<dbReference type="AlphaFoldDB" id="A0AAJ6NDL5"/>
<sequence>MDELQNGDVVAKNTHAISPNELMDSAKDNLANQSSTLSHLNVNFDDGKKNYLTPSLADKRNEYLNKISEKDYSFNHKSSKINWSSNTKEIKIKAIPSTSFEPSNNSLQKVGKITTEAIPSTSLGQSTDTQLSVNMSSTHSPELDEFKADVSSIASLINTTQKVNWPSITSPKFDGGELKINTSKITSVGKNNGNSLSIDEISPITPSKDYIPNITLNIDNSISINTSLERKLHPKINADIHFDKNNVDRIDNQNKVNGFKDDYSARQKQPKPKAFESNGGVDYESGLANISRNMNKYKPSAIGMGYGEEDVYKEHSRQIEKMTSKVSVPVWAKQANFALRHPIAALEIQGSLFEDSKTLYPDISMVATTFQVNLLHHNENLKK</sequence>
<gene>
    <name evidence="2" type="ORF">QJU97_05255</name>
</gene>
<accession>A0AAJ6NDL5</accession>
<dbReference type="EMBL" id="JASAYT010000013">
    <property type="protein sequence ID" value="MDP8174864.1"/>
    <property type="molecule type" value="Genomic_DNA"/>
</dbReference>
<evidence type="ECO:0000256" key="1">
    <source>
        <dbReference type="SAM" id="MobiDB-lite"/>
    </source>
</evidence>
<protein>
    <submittedName>
        <fullName evidence="2">Uncharacterized protein</fullName>
    </submittedName>
</protein>
<comment type="caution">
    <text evidence="2">The sequence shown here is derived from an EMBL/GenBank/DDBJ whole genome shotgun (WGS) entry which is preliminary data.</text>
</comment>
<name>A0AAJ6NDL5_9PAST</name>
<evidence type="ECO:0000313" key="3">
    <source>
        <dbReference type="Proteomes" id="UP001231736"/>
    </source>
</evidence>
<proteinExistence type="predicted"/>
<reference evidence="2" key="1">
    <citation type="journal article" date="2023" name="Front. Microbiol.">
        <title>Phylogeography and host specificity of Pasteurellaceae pathogenic to sea-farmed fish in the north-east Atlantic.</title>
        <authorList>
            <person name="Gulla S."/>
            <person name="Colquhoun D.J."/>
            <person name="Olsen A.B."/>
            <person name="Spilsberg B."/>
            <person name="Lagesen K."/>
            <person name="Aakesson C.P."/>
            <person name="Strom S."/>
            <person name="Manji F."/>
            <person name="Birkbeck T.H."/>
            <person name="Nilsen H.K."/>
        </authorList>
    </citation>
    <scope>NUCLEOTIDE SEQUENCE</scope>
    <source>
        <strain evidence="2">98B1</strain>
    </source>
</reference>
<evidence type="ECO:0000313" key="2">
    <source>
        <dbReference type="EMBL" id="MDP8174864.1"/>
    </source>
</evidence>
<dbReference type="Proteomes" id="UP001231736">
    <property type="component" value="Unassembled WGS sequence"/>
</dbReference>